<keyword evidence="2" id="KW-1185">Reference proteome</keyword>
<accession>A0A0C9TVX4</accession>
<name>A0A0C9TVX4_PAXIN</name>
<dbReference type="EMBL" id="KN819371">
    <property type="protein sequence ID" value="KIJ11892.1"/>
    <property type="molecule type" value="Genomic_DNA"/>
</dbReference>
<dbReference type="HOGENOM" id="CLU_2483983_0_0_1"/>
<gene>
    <name evidence="1" type="ORF">PAXINDRAFT_171521</name>
</gene>
<organism evidence="1 2">
    <name type="scientific">Paxillus involutus ATCC 200175</name>
    <dbReference type="NCBI Taxonomy" id="664439"/>
    <lineage>
        <taxon>Eukaryota</taxon>
        <taxon>Fungi</taxon>
        <taxon>Dikarya</taxon>
        <taxon>Basidiomycota</taxon>
        <taxon>Agaricomycotina</taxon>
        <taxon>Agaricomycetes</taxon>
        <taxon>Agaricomycetidae</taxon>
        <taxon>Boletales</taxon>
        <taxon>Paxilineae</taxon>
        <taxon>Paxillaceae</taxon>
        <taxon>Paxillus</taxon>
    </lineage>
</organism>
<dbReference type="Proteomes" id="UP000053647">
    <property type="component" value="Unassembled WGS sequence"/>
</dbReference>
<reference evidence="1 2" key="1">
    <citation type="submission" date="2014-06" db="EMBL/GenBank/DDBJ databases">
        <authorList>
            <consortium name="DOE Joint Genome Institute"/>
            <person name="Kuo A."/>
            <person name="Kohler A."/>
            <person name="Nagy L.G."/>
            <person name="Floudas D."/>
            <person name="Copeland A."/>
            <person name="Barry K.W."/>
            <person name="Cichocki N."/>
            <person name="Veneault-Fourrey C."/>
            <person name="LaButti K."/>
            <person name="Lindquist E.A."/>
            <person name="Lipzen A."/>
            <person name="Lundell T."/>
            <person name="Morin E."/>
            <person name="Murat C."/>
            <person name="Sun H."/>
            <person name="Tunlid A."/>
            <person name="Henrissat B."/>
            <person name="Grigoriev I.V."/>
            <person name="Hibbett D.S."/>
            <person name="Martin F."/>
            <person name="Nordberg H.P."/>
            <person name="Cantor M.N."/>
            <person name="Hua S.X."/>
        </authorList>
    </citation>
    <scope>NUCLEOTIDE SEQUENCE [LARGE SCALE GENOMIC DNA]</scope>
    <source>
        <strain evidence="1 2">ATCC 200175</strain>
    </source>
</reference>
<dbReference type="AlphaFoldDB" id="A0A0C9TVX4"/>
<reference evidence="2" key="2">
    <citation type="submission" date="2015-01" db="EMBL/GenBank/DDBJ databases">
        <title>Evolutionary Origins and Diversification of the Mycorrhizal Mutualists.</title>
        <authorList>
            <consortium name="DOE Joint Genome Institute"/>
            <consortium name="Mycorrhizal Genomics Consortium"/>
            <person name="Kohler A."/>
            <person name="Kuo A."/>
            <person name="Nagy L.G."/>
            <person name="Floudas D."/>
            <person name="Copeland A."/>
            <person name="Barry K.W."/>
            <person name="Cichocki N."/>
            <person name="Veneault-Fourrey C."/>
            <person name="LaButti K."/>
            <person name="Lindquist E.A."/>
            <person name="Lipzen A."/>
            <person name="Lundell T."/>
            <person name="Morin E."/>
            <person name="Murat C."/>
            <person name="Riley R."/>
            <person name="Ohm R."/>
            <person name="Sun H."/>
            <person name="Tunlid A."/>
            <person name="Henrissat B."/>
            <person name="Grigoriev I.V."/>
            <person name="Hibbett D.S."/>
            <person name="Martin F."/>
        </authorList>
    </citation>
    <scope>NUCLEOTIDE SEQUENCE [LARGE SCALE GENOMIC DNA]</scope>
    <source>
        <strain evidence="2">ATCC 200175</strain>
    </source>
</reference>
<evidence type="ECO:0000313" key="1">
    <source>
        <dbReference type="EMBL" id="KIJ11892.1"/>
    </source>
</evidence>
<sequence>MSLAWRWCALYQGVQCGHHGIIAIHLRDRNSPAQATLDSHSPRLQGTSRQKPQPLEFSKLGYMIGYNATYTVSSGSIIDQAIRYTNS</sequence>
<protein>
    <submittedName>
        <fullName evidence="1">Uncharacterized protein</fullName>
    </submittedName>
</protein>
<evidence type="ECO:0000313" key="2">
    <source>
        <dbReference type="Proteomes" id="UP000053647"/>
    </source>
</evidence>
<proteinExistence type="predicted"/>